<dbReference type="InterPro" id="IPR001789">
    <property type="entry name" value="Sig_transdc_resp-reg_receiver"/>
</dbReference>
<dbReference type="InterPro" id="IPR000014">
    <property type="entry name" value="PAS"/>
</dbReference>
<dbReference type="FunFam" id="1.10.287.130:FF:000145">
    <property type="entry name" value="Sensory transduction histidine kinase"/>
    <property type="match status" value="1"/>
</dbReference>
<dbReference type="InterPro" id="IPR036097">
    <property type="entry name" value="HisK_dim/P_sf"/>
</dbReference>
<dbReference type="Pfam" id="PF00512">
    <property type="entry name" value="HisKA"/>
    <property type="match status" value="1"/>
</dbReference>
<evidence type="ECO:0000256" key="4">
    <source>
        <dbReference type="ARBA" id="ARBA00012438"/>
    </source>
</evidence>
<dbReference type="PROSITE" id="PS50112">
    <property type="entry name" value="PAS"/>
    <property type="match status" value="2"/>
</dbReference>
<evidence type="ECO:0000256" key="6">
    <source>
        <dbReference type="ARBA" id="ARBA00022519"/>
    </source>
</evidence>
<keyword evidence="12" id="KW-0418">Kinase</keyword>
<dbReference type="PROSITE" id="PS50110">
    <property type="entry name" value="RESPONSE_REGULATORY"/>
    <property type="match status" value="2"/>
</dbReference>
<dbReference type="SMART" id="SM00091">
    <property type="entry name" value="PAS"/>
    <property type="match status" value="4"/>
</dbReference>
<dbReference type="PANTHER" id="PTHR43047:SF63">
    <property type="entry name" value="HISTIDINE KINASE"/>
    <property type="match status" value="1"/>
</dbReference>
<dbReference type="GO" id="GO:0000166">
    <property type="term" value="F:nucleotide binding"/>
    <property type="evidence" value="ECO:0007669"/>
    <property type="project" value="UniProtKB-KW"/>
</dbReference>
<dbReference type="CDD" id="cd16922">
    <property type="entry name" value="HATPase_EvgS-ArcB-TorS-like"/>
    <property type="match status" value="1"/>
</dbReference>
<dbReference type="GO" id="GO:0009927">
    <property type="term" value="F:histidine phosphotransfer kinase activity"/>
    <property type="evidence" value="ECO:0007669"/>
    <property type="project" value="TreeGrafter"/>
</dbReference>
<dbReference type="InterPro" id="IPR029016">
    <property type="entry name" value="GAF-like_dom_sf"/>
</dbReference>
<feature type="domain" description="PAC" evidence="23">
    <location>
        <begin position="675"/>
        <end position="727"/>
    </location>
</feature>
<evidence type="ECO:0000259" key="19">
    <source>
        <dbReference type="PROSITE" id="PS50046"/>
    </source>
</evidence>
<keyword evidence="13" id="KW-1133">Transmembrane helix</keyword>
<dbReference type="SMART" id="SM00387">
    <property type="entry name" value="HATPase_c"/>
    <property type="match status" value="1"/>
</dbReference>
<feature type="domain" description="Phytochrome chromophore attachment site" evidence="19">
    <location>
        <begin position="159"/>
        <end position="295"/>
    </location>
</feature>
<dbReference type="FunFam" id="2.10.70.100:FF:000001">
    <property type="entry name" value="Sensory transduction histidine kinase"/>
    <property type="match status" value="1"/>
</dbReference>
<dbReference type="PRINTS" id="PR00344">
    <property type="entry name" value="BCTRLSENSOR"/>
</dbReference>
<dbReference type="InterPro" id="IPR036890">
    <property type="entry name" value="HATPase_C_sf"/>
</dbReference>
<dbReference type="EC" id="2.7.13.3" evidence="4"/>
<keyword evidence="15" id="KW-0472">Membrane</keyword>
<evidence type="ECO:0000256" key="14">
    <source>
        <dbReference type="ARBA" id="ARBA00023012"/>
    </source>
</evidence>
<dbReference type="GO" id="GO:0005886">
    <property type="term" value="C:plasma membrane"/>
    <property type="evidence" value="ECO:0007669"/>
    <property type="project" value="UniProtKB-SubCell"/>
</dbReference>
<dbReference type="Gene3D" id="3.30.450.40">
    <property type="match status" value="1"/>
</dbReference>
<dbReference type="CDD" id="cd00156">
    <property type="entry name" value="REC"/>
    <property type="match status" value="1"/>
</dbReference>
<dbReference type="EMBL" id="CP021056">
    <property type="protein sequence ID" value="QXE24557.1"/>
    <property type="molecule type" value="Genomic_DNA"/>
</dbReference>
<evidence type="ECO:0000256" key="7">
    <source>
        <dbReference type="ARBA" id="ARBA00022553"/>
    </source>
</evidence>
<evidence type="ECO:0000256" key="9">
    <source>
        <dbReference type="ARBA" id="ARBA00022692"/>
    </source>
</evidence>
<dbReference type="FunFam" id="3.30.565.10:FF:000010">
    <property type="entry name" value="Sensor histidine kinase RcsC"/>
    <property type="match status" value="1"/>
</dbReference>
<dbReference type="Pfam" id="PF00072">
    <property type="entry name" value="Response_reg"/>
    <property type="match status" value="2"/>
</dbReference>
<dbReference type="InterPro" id="IPR003018">
    <property type="entry name" value="GAF"/>
</dbReference>
<feature type="coiled-coil region" evidence="18">
    <location>
        <begin position="306"/>
        <end position="336"/>
    </location>
</feature>
<feature type="coiled-coil region" evidence="18">
    <location>
        <begin position="444"/>
        <end position="475"/>
    </location>
</feature>
<dbReference type="SUPFAM" id="SSF55874">
    <property type="entry name" value="ATPase domain of HSP90 chaperone/DNA topoisomerase II/histidine kinase"/>
    <property type="match status" value="1"/>
</dbReference>
<gene>
    <name evidence="24" type="ORF">B6N60_03262</name>
</gene>
<dbReference type="Gene3D" id="3.30.565.10">
    <property type="entry name" value="Histidine kinase-like ATPase, C-terminal domain"/>
    <property type="match status" value="1"/>
</dbReference>
<dbReference type="SMART" id="SM00388">
    <property type="entry name" value="HisKA"/>
    <property type="match status" value="1"/>
</dbReference>
<dbReference type="PROSITE" id="PS50113">
    <property type="entry name" value="PAC"/>
    <property type="match status" value="4"/>
</dbReference>
<comment type="catalytic activity">
    <reaction evidence="1">
        <text>ATP + protein L-histidine = ADP + protein N-phospho-L-histidine.</text>
        <dbReference type="EC" id="2.7.13.3"/>
    </reaction>
</comment>
<keyword evidence="9" id="KW-0812">Transmembrane</keyword>
<dbReference type="PANTHER" id="PTHR43047">
    <property type="entry name" value="TWO-COMPONENT HISTIDINE PROTEIN KINASE"/>
    <property type="match status" value="1"/>
</dbReference>
<dbReference type="SMART" id="SM00065">
    <property type="entry name" value="GAF"/>
    <property type="match status" value="1"/>
</dbReference>
<dbReference type="Gene3D" id="2.10.70.100">
    <property type="match status" value="1"/>
</dbReference>
<evidence type="ECO:0000256" key="13">
    <source>
        <dbReference type="ARBA" id="ARBA00022989"/>
    </source>
</evidence>
<protein>
    <recommendedName>
        <fullName evidence="16">Circadian input-output histidine kinase CikA</fullName>
        <ecNumber evidence="4">2.7.13.3</ecNumber>
    </recommendedName>
</protein>
<dbReference type="RefSeq" id="WP_190601410.1">
    <property type="nucleotide sequence ID" value="NZ_CP021056.1"/>
</dbReference>
<reference evidence="24" key="1">
    <citation type="submission" date="2017-04" db="EMBL/GenBank/DDBJ databases">
        <title>Genome deletions in a multicellular cyanobacterial endosymbiont for morphological adaptation in marine diatoms.</title>
        <authorList>
            <person name="Wang Y."/>
            <person name="Gao H."/>
            <person name="Li R."/>
            <person name="Xu X."/>
        </authorList>
    </citation>
    <scope>NUCLEOTIDE SEQUENCE</scope>
    <source>
        <strain evidence="24">FACHB 800</strain>
    </source>
</reference>
<dbReference type="Gene3D" id="3.30.450.20">
    <property type="entry name" value="PAS domain"/>
    <property type="match status" value="4"/>
</dbReference>
<evidence type="ECO:0000256" key="15">
    <source>
        <dbReference type="ARBA" id="ARBA00023136"/>
    </source>
</evidence>
<evidence type="ECO:0000313" key="25">
    <source>
        <dbReference type="Proteomes" id="UP000683511"/>
    </source>
</evidence>
<evidence type="ECO:0000259" key="22">
    <source>
        <dbReference type="PROSITE" id="PS50112"/>
    </source>
</evidence>
<sequence length="1262" mass="143562">MSHRLPLTVLLIDDCPEDRYLYSRFLLQDSLYIYQIVESETVTETMKYCQQETPDIILLDYKLPDEDGLEVLEKLKQYFTNSHTSVILLTGQGNEMIAVRAMKSGCQDYLVKDQLTPNILHRAIHQAVERMNLTRQLEQSRQKQKIIAAAALRIHQSLQLEEVLQTTTTEVRQFLKADRVLVYQFNPDMSGTIVAESVLPNWRASLGVQIQDTCFQEGAGQDYHQGKKRAIDDIYQADLTDCHLQLLEQFQVQANLVVPIIVTGQLWGLLIAHQCSAPRHWEAQELELLDQLSVQIAIAIQQSSAYQQAQAELAERQRIQKTLQENEENFRQLATAVEEVFLIQNADFSKTIYLSSGYERIWQRPCAEMYKNPMVWLESVYPEDISRLQIEMQQVMSGQKCQTEYRIFRPSGELRWIYVQAFPVFDDSGKVYRTIASAKDITERKQVEIALQALNQELETRVEQRTAALQASEERWQLILRGTNDGIWDWDTRTNQVFFSTRWKQMRGFSEDEISHNVEEWSSRIHPDDYERVMQAVADHFAQKTPFFQEEYRVKHKDGSYLWILDRGQALWDDAGSVIRMSGSETDITERKQKKEQLRNLSDRLTLALQAGAIGTWDWDMVQDPVCDDRMYELYGVQKSQIKSTYETWRNALYPDDLPEIDAALAAAIRGEKDFDTEFRIVHPDGSIHFIKAAAIVQRNHQGEPIRMVGINSDITERKTIELALRESERRYAALTQAVPVGIFRLDTIGNCLYVNESWSQMTGRPTQAALGQGWIETLHPEDRDRLSQKWVQWSQTAQTGELFSNEGRHLLPDGSITWFYSYVIAETNTDGSIIGYVGTLTDITERKQAEAQLLYFNQELNKTNSELAHATRLKDEFLANMSHELRTPLNAILGMSEGLQDDVFGAINERQLRAISTIERSGRHLLELINDILDLSKIESGKLELDLSDVSVQSLCDSSLVFIRQIALKKNIALKSHIANNLGSLQIDERRMRQVLINLLNNAVKFTKENGSVSLKVWLEEPGGVESTATVNSALSSPFLCFSVTDTGIGINQEDISKLFQAFMQVNSSLSHEYEGTGLGLALVKQIVELHGGTVSVSSEVGKGSCFTIRIPYHSSNESLTTKVNIPSPTEIELSPPSLESPLILIVEDNQVNIDMMFDYLESHGYRLITANNGQQALDITATQRPDLILMDIQMPQMDGLEAIRRIRNDLQLTDIPIIALTALAMPGDMESCLAAGANEYLSKPVRLKQLAITIQQLLSK</sequence>
<dbReference type="InterPro" id="IPR011006">
    <property type="entry name" value="CheY-like_superfamily"/>
</dbReference>
<dbReference type="GO" id="GO:0000155">
    <property type="term" value="F:phosphorelay sensor kinase activity"/>
    <property type="evidence" value="ECO:0007669"/>
    <property type="project" value="InterPro"/>
</dbReference>
<dbReference type="SUPFAM" id="SSF52172">
    <property type="entry name" value="CheY-like"/>
    <property type="match status" value="2"/>
</dbReference>
<evidence type="ECO:0000259" key="21">
    <source>
        <dbReference type="PROSITE" id="PS50110"/>
    </source>
</evidence>
<evidence type="ECO:0000256" key="18">
    <source>
        <dbReference type="SAM" id="Coils"/>
    </source>
</evidence>
<dbReference type="Gene3D" id="1.10.287.130">
    <property type="match status" value="1"/>
</dbReference>
<evidence type="ECO:0000259" key="20">
    <source>
        <dbReference type="PROSITE" id="PS50109"/>
    </source>
</evidence>
<keyword evidence="10" id="KW-0677">Repeat</keyword>
<dbReference type="InterPro" id="IPR005467">
    <property type="entry name" value="His_kinase_dom"/>
</dbReference>
<dbReference type="CDD" id="cd00130">
    <property type="entry name" value="PAS"/>
    <property type="match status" value="4"/>
</dbReference>
<dbReference type="InterPro" id="IPR003594">
    <property type="entry name" value="HATPase_dom"/>
</dbReference>
<dbReference type="Proteomes" id="UP000683511">
    <property type="component" value="Chromosome"/>
</dbReference>
<dbReference type="Pfam" id="PF02518">
    <property type="entry name" value="HATPase_c"/>
    <property type="match status" value="1"/>
</dbReference>
<evidence type="ECO:0000256" key="5">
    <source>
        <dbReference type="ARBA" id="ARBA00022475"/>
    </source>
</evidence>
<dbReference type="InterPro" id="IPR013656">
    <property type="entry name" value="PAS_4"/>
</dbReference>
<dbReference type="InterPro" id="IPR003661">
    <property type="entry name" value="HisK_dim/P_dom"/>
</dbReference>
<dbReference type="SUPFAM" id="SSF47384">
    <property type="entry name" value="Homodimeric domain of signal transducing histidine kinase"/>
    <property type="match status" value="1"/>
</dbReference>
<dbReference type="CDD" id="cd00082">
    <property type="entry name" value="HisKA"/>
    <property type="match status" value="1"/>
</dbReference>
<feature type="domain" description="Response regulatory" evidence="21">
    <location>
        <begin position="8"/>
        <end position="127"/>
    </location>
</feature>
<evidence type="ECO:0000256" key="16">
    <source>
        <dbReference type="ARBA" id="ARBA00074306"/>
    </source>
</evidence>
<evidence type="ECO:0000256" key="1">
    <source>
        <dbReference type="ARBA" id="ARBA00000085"/>
    </source>
</evidence>
<dbReference type="InterPro" id="IPR000700">
    <property type="entry name" value="PAS-assoc_C"/>
</dbReference>
<evidence type="ECO:0000256" key="10">
    <source>
        <dbReference type="ARBA" id="ARBA00022737"/>
    </source>
</evidence>
<organism evidence="24 25">
    <name type="scientific">Richelia sinica FACHB-800</name>
    <dbReference type="NCBI Taxonomy" id="1357546"/>
    <lineage>
        <taxon>Bacteria</taxon>
        <taxon>Bacillati</taxon>
        <taxon>Cyanobacteriota</taxon>
        <taxon>Cyanophyceae</taxon>
        <taxon>Nostocales</taxon>
        <taxon>Nostocaceae</taxon>
        <taxon>Richelia</taxon>
    </lineage>
</organism>
<dbReference type="Pfam" id="PF08447">
    <property type="entry name" value="PAS_3"/>
    <property type="match status" value="3"/>
</dbReference>
<dbReference type="SUPFAM" id="SSF55781">
    <property type="entry name" value="GAF domain-like"/>
    <property type="match status" value="1"/>
</dbReference>
<evidence type="ECO:0000256" key="2">
    <source>
        <dbReference type="ARBA" id="ARBA00004429"/>
    </source>
</evidence>
<dbReference type="Pfam" id="PF08448">
    <property type="entry name" value="PAS_4"/>
    <property type="match status" value="1"/>
</dbReference>
<evidence type="ECO:0000256" key="3">
    <source>
        <dbReference type="ARBA" id="ARBA00006402"/>
    </source>
</evidence>
<keyword evidence="14" id="KW-0902">Two-component regulatory system</keyword>
<dbReference type="InterPro" id="IPR016132">
    <property type="entry name" value="Phyto_chromo_attachment"/>
</dbReference>
<name>A0A975TAN5_9NOST</name>
<feature type="domain" description="PAC" evidence="23">
    <location>
        <begin position="401"/>
        <end position="453"/>
    </location>
</feature>
<keyword evidence="8" id="KW-0808">Transferase</keyword>
<proteinExistence type="inferred from homology"/>
<dbReference type="InterPro" id="IPR004358">
    <property type="entry name" value="Sig_transdc_His_kin-like_C"/>
</dbReference>
<dbReference type="Pfam" id="PF01590">
    <property type="entry name" value="GAF"/>
    <property type="match status" value="1"/>
</dbReference>
<keyword evidence="6" id="KW-0997">Cell inner membrane</keyword>
<keyword evidence="18" id="KW-0175">Coiled coil</keyword>
<feature type="domain" description="PAS" evidence="22">
    <location>
        <begin position="728"/>
        <end position="801"/>
    </location>
</feature>
<evidence type="ECO:0000313" key="24">
    <source>
        <dbReference type="EMBL" id="QXE24557.1"/>
    </source>
</evidence>
<evidence type="ECO:0000256" key="11">
    <source>
        <dbReference type="ARBA" id="ARBA00022741"/>
    </source>
</evidence>
<dbReference type="SMART" id="SM00086">
    <property type="entry name" value="PAC"/>
    <property type="match status" value="4"/>
</dbReference>
<dbReference type="SMART" id="SM00448">
    <property type="entry name" value="REC"/>
    <property type="match status" value="2"/>
</dbReference>
<dbReference type="InterPro" id="IPR035965">
    <property type="entry name" value="PAS-like_dom_sf"/>
</dbReference>
<dbReference type="InterPro" id="IPR013655">
    <property type="entry name" value="PAS_fold_3"/>
</dbReference>
<keyword evidence="25" id="KW-1185">Reference proteome</keyword>
<feature type="domain" description="Response regulatory" evidence="21">
    <location>
        <begin position="1144"/>
        <end position="1260"/>
    </location>
</feature>
<evidence type="ECO:0000256" key="8">
    <source>
        <dbReference type="ARBA" id="ARBA00022679"/>
    </source>
</evidence>
<evidence type="ECO:0000256" key="12">
    <source>
        <dbReference type="ARBA" id="ARBA00022777"/>
    </source>
</evidence>
<keyword evidence="5" id="KW-1003">Cell membrane</keyword>
<accession>A0A975TAN5</accession>
<feature type="domain" description="PAS" evidence="22">
    <location>
        <begin position="472"/>
        <end position="544"/>
    </location>
</feature>
<feature type="domain" description="PAC" evidence="23">
    <location>
        <begin position="548"/>
        <end position="600"/>
    </location>
</feature>
<dbReference type="AlphaFoldDB" id="A0A975TAN5"/>
<feature type="domain" description="Histidine kinase" evidence="20">
    <location>
        <begin position="881"/>
        <end position="1116"/>
    </location>
</feature>
<dbReference type="SUPFAM" id="SSF55785">
    <property type="entry name" value="PYP-like sensor domain (PAS domain)"/>
    <property type="match status" value="4"/>
</dbReference>
<dbReference type="PROSITE" id="PS50109">
    <property type="entry name" value="HIS_KIN"/>
    <property type="match status" value="1"/>
</dbReference>
<dbReference type="PROSITE" id="PS50046">
    <property type="entry name" value="PHYTOCHROME_2"/>
    <property type="match status" value="1"/>
</dbReference>
<comment type="similarity">
    <text evidence="3">In the N-terminal section; belongs to the phytochrome family.</text>
</comment>
<keyword evidence="11" id="KW-0547">Nucleotide-binding</keyword>
<dbReference type="InterPro" id="IPR001610">
    <property type="entry name" value="PAC"/>
</dbReference>
<evidence type="ECO:0000259" key="23">
    <source>
        <dbReference type="PROSITE" id="PS50113"/>
    </source>
</evidence>
<feature type="domain" description="PAC" evidence="23">
    <location>
        <begin position="804"/>
        <end position="856"/>
    </location>
</feature>
<dbReference type="Gene3D" id="3.40.50.2300">
    <property type="match status" value="2"/>
</dbReference>
<dbReference type="NCBIfam" id="TIGR00229">
    <property type="entry name" value="sensory_box"/>
    <property type="match status" value="4"/>
</dbReference>
<comment type="subcellular location">
    <subcellularLocation>
        <location evidence="2">Cell inner membrane</location>
        <topology evidence="2">Multi-pass membrane protein</topology>
    </subcellularLocation>
</comment>
<feature type="modified residue" description="4-aspartylphosphate" evidence="17">
    <location>
        <position position="1193"/>
    </location>
</feature>
<evidence type="ECO:0000256" key="17">
    <source>
        <dbReference type="PROSITE-ProRule" id="PRU00169"/>
    </source>
</evidence>
<keyword evidence="7 17" id="KW-0597">Phosphoprotein</keyword>
<dbReference type="KEGG" id="rsin:B6N60_03262"/>
<feature type="modified residue" description="4-aspartylphosphate" evidence="17">
    <location>
        <position position="60"/>
    </location>
</feature>